<sequence length="427" mass="46300">MSIDEDPNTDPHNSSFISVGSNEFSTGSNNQPESPLDVLSRAASMVESVSPTSSSSSGVSPPTKQPGCERTPSFKERIHPKFRKTTTPDYLMAADQARTNKLQHLYQRQNSGNTESMVVNSSSNIPLALSTLTDYANGRDSKPNDNDAPLDMSIKKRSESPPPPPAYRFTPLRRSPPLLRMDVPHIPLAVPPLYVAQAPPPPYPTQRTPSPPMVNVDNHLPPPPSYESVNAGRRLEPVSFATVSSTTPTPPIPNADIAPTRETERVREITIITNSNSDSDPLLDEHFRRSLGASYHNLFTKDKSEHSSNSPQSPSSPRTEEAQSPKSANADSTLRKPTSRISPGLNNDDMEVDPIEPTSNEPDMKGYTVEDHFVKALGDTWLKIKAQKENPKPLNSTGGASSPSITSSTSTNGNPTSNSPKPQIAAQ</sequence>
<feature type="region of interest" description="Disordered" evidence="1">
    <location>
        <begin position="386"/>
        <end position="427"/>
    </location>
</feature>
<dbReference type="PANTHER" id="PTHR17604:SF7">
    <property type="entry name" value="TONDU-DOMAIN-CONTAINING GROWTH INHIBITOR, ISOFORM A"/>
    <property type="match status" value="1"/>
</dbReference>
<feature type="region of interest" description="Disordered" evidence="1">
    <location>
        <begin position="134"/>
        <end position="172"/>
    </location>
</feature>
<dbReference type="STRING" id="6832.A0A553NZM7"/>
<accession>A0A553NZM7</accession>
<dbReference type="Proteomes" id="UP000318571">
    <property type="component" value="Chromosome 9"/>
</dbReference>
<dbReference type="GO" id="GO:0045892">
    <property type="term" value="P:negative regulation of DNA-templated transcription"/>
    <property type="evidence" value="ECO:0007669"/>
    <property type="project" value="TreeGrafter"/>
</dbReference>
<feature type="compositionally biased region" description="Polar residues" evidence="1">
    <location>
        <begin position="10"/>
        <end position="33"/>
    </location>
</feature>
<organism evidence="2 3">
    <name type="scientific">Tigriopus californicus</name>
    <name type="common">Marine copepod</name>
    <dbReference type="NCBI Taxonomy" id="6832"/>
    <lineage>
        <taxon>Eukaryota</taxon>
        <taxon>Metazoa</taxon>
        <taxon>Ecdysozoa</taxon>
        <taxon>Arthropoda</taxon>
        <taxon>Crustacea</taxon>
        <taxon>Multicrustacea</taxon>
        <taxon>Hexanauplia</taxon>
        <taxon>Copepoda</taxon>
        <taxon>Harpacticoida</taxon>
        <taxon>Harpacticidae</taxon>
        <taxon>Tigriopus</taxon>
    </lineage>
</organism>
<gene>
    <name evidence="2" type="ORF">TCAL_02795</name>
</gene>
<name>A0A553NZM7_TIGCA</name>
<feature type="compositionally biased region" description="Low complexity" evidence="1">
    <location>
        <begin position="307"/>
        <end position="317"/>
    </location>
</feature>
<proteinExistence type="predicted"/>
<feature type="region of interest" description="Disordered" evidence="1">
    <location>
        <begin position="1"/>
        <end position="90"/>
    </location>
</feature>
<feature type="compositionally biased region" description="Basic and acidic residues" evidence="1">
    <location>
        <begin position="259"/>
        <end position="268"/>
    </location>
</feature>
<evidence type="ECO:0008006" key="4">
    <source>
        <dbReference type="Google" id="ProtNLM"/>
    </source>
</evidence>
<comment type="caution">
    <text evidence="2">The sequence shown here is derived from an EMBL/GenBank/DDBJ whole genome shotgun (WGS) entry which is preliminary data.</text>
</comment>
<feature type="region of interest" description="Disordered" evidence="1">
    <location>
        <begin position="199"/>
        <end position="283"/>
    </location>
</feature>
<keyword evidence="3" id="KW-1185">Reference proteome</keyword>
<dbReference type="InterPro" id="IPR028184">
    <property type="entry name" value="VGLL4"/>
</dbReference>
<dbReference type="PANTHER" id="PTHR17604">
    <property type="entry name" value="TRANSCRIPTION COFACTOR VESTIGIAL-LIKE PROTEIN 4"/>
    <property type="match status" value="1"/>
</dbReference>
<feature type="compositionally biased region" description="Polar residues" evidence="1">
    <location>
        <begin position="324"/>
        <end position="345"/>
    </location>
</feature>
<dbReference type="SMART" id="SM00711">
    <property type="entry name" value="TDU"/>
    <property type="match status" value="2"/>
</dbReference>
<evidence type="ECO:0000313" key="2">
    <source>
        <dbReference type="EMBL" id="TRY70890.1"/>
    </source>
</evidence>
<protein>
    <recommendedName>
        <fullName evidence="4">Transcription cofactor vestigial-like protein 4</fullName>
    </recommendedName>
</protein>
<feature type="compositionally biased region" description="Low complexity" evidence="1">
    <location>
        <begin position="237"/>
        <end position="247"/>
    </location>
</feature>
<reference evidence="2 3" key="1">
    <citation type="journal article" date="2018" name="Nat. Ecol. Evol.">
        <title>Genomic signatures of mitonuclear coevolution across populations of Tigriopus californicus.</title>
        <authorList>
            <person name="Barreto F.S."/>
            <person name="Watson E.T."/>
            <person name="Lima T.G."/>
            <person name="Willett C.S."/>
            <person name="Edmands S."/>
            <person name="Li W."/>
            <person name="Burton R.S."/>
        </authorList>
    </citation>
    <scope>NUCLEOTIDE SEQUENCE [LARGE SCALE GENOMIC DNA]</scope>
    <source>
        <strain evidence="2 3">San Diego</strain>
    </source>
</reference>
<evidence type="ECO:0000256" key="1">
    <source>
        <dbReference type="SAM" id="MobiDB-lite"/>
    </source>
</evidence>
<dbReference type="AlphaFoldDB" id="A0A553NZM7"/>
<dbReference type="InterPro" id="IPR006627">
    <property type="entry name" value="TDU_repeat"/>
</dbReference>
<feature type="region of interest" description="Disordered" evidence="1">
    <location>
        <begin position="300"/>
        <end position="367"/>
    </location>
</feature>
<dbReference type="EMBL" id="VCGU01000009">
    <property type="protein sequence ID" value="TRY70890.1"/>
    <property type="molecule type" value="Genomic_DNA"/>
</dbReference>
<feature type="compositionally biased region" description="Low complexity" evidence="1">
    <location>
        <begin position="44"/>
        <end position="62"/>
    </location>
</feature>
<evidence type="ECO:0000313" key="3">
    <source>
        <dbReference type="Proteomes" id="UP000318571"/>
    </source>
</evidence>
<feature type="compositionally biased region" description="Pro residues" evidence="1">
    <location>
        <begin position="199"/>
        <end position="212"/>
    </location>
</feature>
<feature type="compositionally biased region" description="Low complexity" evidence="1">
    <location>
        <begin position="396"/>
        <end position="420"/>
    </location>
</feature>
<dbReference type="GO" id="GO:0001223">
    <property type="term" value="F:transcription coactivator binding"/>
    <property type="evidence" value="ECO:0007669"/>
    <property type="project" value="TreeGrafter"/>
</dbReference>